<evidence type="ECO:0008006" key="4">
    <source>
        <dbReference type="Google" id="ProtNLM"/>
    </source>
</evidence>
<dbReference type="InterPro" id="IPR050259">
    <property type="entry name" value="SDR"/>
</dbReference>
<dbReference type="InterPro" id="IPR002347">
    <property type="entry name" value="SDR_fam"/>
</dbReference>
<name>A0ABX0XAW2_9BACT</name>
<dbReference type="InterPro" id="IPR020904">
    <property type="entry name" value="Sc_DH/Rdtase_CS"/>
</dbReference>
<dbReference type="CDD" id="cd05233">
    <property type="entry name" value="SDR_c"/>
    <property type="match status" value="1"/>
</dbReference>
<organism evidence="2 3">
    <name type="scientific">Neolewinella antarctica</name>
    <dbReference type="NCBI Taxonomy" id="442734"/>
    <lineage>
        <taxon>Bacteria</taxon>
        <taxon>Pseudomonadati</taxon>
        <taxon>Bacteroidota</taxon>
        <taxon>Saprospiria</taxon>
        <taxon>Saprospirales</taxon>
        <taxon>Lewinellaceae</taxon>
        <taxon>Neolewinella</taxon>
    </lineage>
</organism>
<accession>A0ABX0XAW2</accession>
<dbReference type="Pfam" id="PF00106">
    <property type="entry name" value="adh_short"/>
    <property type="match status" value="1"/>
</dbReference>
<keyword evidence="3" id="KW-1185">Reference proteome</keyword>
<dbReference type="NCBIfam" id="NF009384">
    <property type="entry name" value="PRK12743.1"/>
    <property type="match status" value="1"/>
</dbReference>
<evidence type="ECO:0000313" key="2">
    <source>
        <dbReference type="EMBL" id="NJC26347.1"/>
    </source>
</evidence>
<dbReference type="Gene3D" id="3.40.50.720">
    <property type="entry name" value="NAD(P)-binding Rossmann-like Domain"/>
    <property type="match status" value="1"/>
</dbReference>
<comment type="caution">
    <text evidence="2">The sequence shown here is derived from an EMBL/GenBank/DDBJ whole genome shotgun (WGS) entry which is preliminary data.</text>
</comment>
<dbReference type="PRINTS" id="PR00081">
    <property type="entry name" value="GDHRDH"/>
</dbReference>
<comment type="similarity">
    <text evidence="1">Belongs to the short-chain dehydrogenases/reductases (SDR) family.</text>
</comment>
<dbReference type="PANTHER" id="PTHR42879">
    <property type="entry name" value="3-OXOACYL-(ACYL-CARRIER-PROTEIN) REDUCTASE"/>
    <property type="match status" value="1"/>
</dbReference>
<dbReference type="EMBL" id="JAATJH010000002">
    <property type="protein sequence ID" value="NJC26347.1"/>
    <property type="molecule type" value="Genomic_DNA"/>
</dbReference>
<evidence type="ECO:0000313" key="3">
    <source>
        <dbReference type="Proteomes" id="UP000770785"/>
    </source>
</evidence>
<sequence length="312" mass="33819">MKSEVTTLEELLETNRTPGSRMAEGRTIRKAIITGADTGIGRYTAMALAEDGCDIGFTYAHHEEDAKLTAEAVRHFGRKVFYTKMDLTNPASANQAIDHLVGELGGLDIFFNNAGKMTMKRFPHLELADIQDLFNVNTFGAVMAVQRATRHMLGLDPDGNESTMDEIAHTARKVVTGNETAPRETPGRIIVCTSVHEHIASPVDTIYTMTKHALGGFIKCAAFALGGTNITINGVRPGEISTPMNDAHPEDSLEQKRKFIPSKRPGHPTEIAAMVRYLASDASSYSNGVSYDVGGGMSIGEPMASEMYQKLA</sequence>
<proteinExistence type="inferred from homology"/>
<protein>
    <recommendedName>
        <fullName evidence="4">SDR family oxidoreductase</fullName>
    </recommendedName>
</protein>
<dbReference type="PANTHER" id="PTHR42879:SF2">
    <property type="entry name" value="3-OXOACYL-[ACYL-CARRIER-PROTEIN] REDUCTASE FABG"/>
    <property type="match status" value="1"/>
</dbReference>
<dbReference type="RefSeq" id="WP_168037096.1">
    <property type="nucleotide sequence ID" value="NZ_JAATJH010000002.1"/>
</dbReference>
<reference evidence="2 3" key="1">
    <citation type="submission" date="2020-03" db="EMBL/GenBank/DDBJ databases">
        <title>Genomic Encyclopedia of Type Strains, Phase IV (KMG-IV): sequencing the most valuable type-strain genomes for metagenomic binning, comparative biology and taxonomic classification.</title>
        <authorList>
            <person name="Goeker M."/>
        </authorList>
    </citation>
    <scope>NUCLEOTIDE SEQUENCE [LARGE SCALE GENOMIC DNA]</scope>
    <source>
        <strain evidence="2 3">DSM 105096</strain>
    </source>
</reference>
<dbReference type="PROSITE" id="PS00061">
    <property type="entry name" value="ADH_SHORT"/>
    <property type="match status" value="1"/>
</dbReference>
<evidence type="ECO:0000256" key="1">
    <source>
        <dbReference type="ARBA" id="ARBA00006484"/>
    </source>
</evidence>
<dbReference type="Pfam" id="PF13561">
    <property type="entry name" value="adh_short_C2"/>
    <property type="match status" value="1"/>
</dbReference>
<dbReference type="InterPro" id="IPR036291">
    <property type="entry name" value="NAD(P)-bd_dom_sf"/>
</dbReference>
<dbReference type="Proteomes" id="UP000770785">
    <property type="component" value="Unassembled WGS sequence"/>
</dbReference>
<gene>
    <name evidence="2" type="ORF">GGR27_001846</name>
</gene>
<dbReference type="SUPFAM" id="SSF51735">
    <property type="entry name" value="NAD(P)-binding Rossmann-fold domains"/>
    <property type="match status" value="1"/>
</dbReference>